<keyword evidence="3" id="KW-1185">Reference proteome</keyword>
<dbReference type="VEuPathDB" id="FungiDB:MGYG_08014"/>
<keyword evidence="1" id="KW-0732">Signal</keyword>
<name>E4V4T7_ARTGP</name>
<evidence type="ECO:0000313" key="3">
    <source>
        <dbReference type="Proteomes" id="UP000002669"/>
    </source>
</evidence>
<accession>E4V4T7</accession>
<evidence type="ECO:0000256" key="1">
    <source>
        <dbReference type="SAM" id="SignalP"/>
    </source>
</evidence>
<proteinExistence type="predicted"/>
<feature type="signal peptide" evidence="1">
    <location>
        <begin position="1"/>
        <end position="22"/>
    </location>
</feature>
<organism evidence="3">
    <name type="scientific">Arthroderma gypseum (strain ATCC MYA-4604 / CBS 118893)</name>
    <name type="common">Microsporum gypseum</name>
    <dbReference type="NCBI Taxonomy" id="535722"/>
    <lineage>
        <taxon>Eukaryota</taxon>
        <taxon>Fungi</taxon>
        <taxon>Dikarya</taxon>
        <taxon>Ascomycota</taxon>
        <taxon>Pezizomycotina</taxon>
        <taxon>Eurotiomycetes</taxon>
        <taxon>Eurotiomycetidae</taxon>
        <taxon>Onygenales</taxon>
        <taxon>Arthrodermataceae</taxon>
        <taxon>Nannizzia</taxon>
    </lineage>
</organism>
<dbReference type="EMBL" id="DS989829">
    <property type="protein sequence ID" value="EFR05011.1"/>
    <property type="molecule type" value="Genomic_DNA"/>
</dbReference>
<dbReference type="AlphaFoldDB" id="E4V4T7"/>
<dbReference type="RefSeq" id="XP_003169846.1">
    <property type="nucleotide sequence ID" value="XM_003169798.1"/>
</dbReference>
<reference evidence="3" key="1">
    <citation type="journal article" date="2012" name="MBio">
        <title>Comparative genome analysis of Trichophyton rubrum and related dermatophytes reveals candidate genes involved in infection.</title>
        <authorList>
            <person name="Martinez D.A."/>
            <person name="Oliver B.G."/>
            <person name="Graeser Y."/>
            <person name="Goldberg J.M."/>
            <person name="Li W."/>
            <person name="Martinez-Rossi N.M."/>
            <person name="Monod M."/>
            <person name="Shelest E."/>
            <person name="Barton R.C."/>
            <person name="Birch E."/>
            <person name="Brakhage A.A."/>
            <person name="Chen Z."/>
            <person name="Gurr S.J."/>
            <person name="Heiman D."/>
            <person name="Heitman J."/>
            <person name="Kosti I."/>
            <person name="Rossi A."/>
            <person name="Saif S."/>
            <person name="Samalova M."/>
            <person name="Saunders C.W."/>
            <person name="Shea T."/>
            <person name="Summerbell R.C."/>
            <person name="Xu J."/>
            <person name="Young S."/>
            <person name="Zeng Q."/>
            <person name="Birren B.W."/>
            <person name="Cuomo C.A."/>
            <person name="White T.C."/>
        </authorList>
    </citation>
    <scope>NUCLEOTIDE SEQUENCE [LARGE SCALE GENOMIC DNA]</scope>
    <source>
        <strain evidence="3">ATCC MYA-4604 / CBS 118893</strain>
    </source>
</reference>
<dbReference type="Proteomes" id="UP000002669">
    <property type="component" value="Unassembled WGS sequence"/>
</dbReference>
<dbReference type="GeneID" id="10025078"/>
<dbReference type="HOGENOM" id="CLU_1586067_0_0_1"/>
<evidence type="ECO:0000313" key="2">
    <source>
        <dbReference type="EMBL" id="EFR05011.1"/>
    </source>
</evidence>
<sequence length="168" mass="18067">MLLGAAVVAAVFSAIFIGIGSCTDMVGTWINYQNGTYRFDRNGSSTGVRYTDDNNSNIRESAEHNSTMATTQSVQDLRTRLAALERGDSARNVGQNAAARNESSTATISMNCVTTQIFLTSNSSQTTTSGASEGQVTSMDGQVEEVGTYLGTYAENVRDFRAKWHLVP</sequence>
<protein>
    <submittedName>
        <fullName evidence="2">Uncharacterized protein</fullName>
    </submittedName>
</protein>
<feature type="chain" id="PRO_5003190753" evidence="1">
    <location>
        <begin position="23"/>
        <end position="168"/>
    </location>
</feature>
<gene>
    <name evidence="2" type="ORF">MGYG_08014</name>
</gene>
<dbReference type="InParanoid" id="E4V4T7"/>